<name>A0A482X8R2_LAOST</name>
<dbReference type="InParanoid" id="A0A482X8R2"/>
<organism evidence="1 2">
    <name type="scientific">Laodelphax striatellus</name>
    <name type="common">Small brown planthopper</name>
    <name type="synonym">Delphax striatella</name>
    <dbReference type="NCBI Taxonomy" id="195883"/>
    <lineage>
        <taxon>Eukaryota</taxon>
        <taxon>Metazoa</taxon>
        <taxon>Ecdysozoa</taxon>
        <taxon>Arthropoda</taxon>
        <taxon>Hexapoda</taxon>
        <taxon>Insecta</taxon>
        <taxon>Pterygota</taxon>
        <taxon>Neoptera</taxon>
        <taxon>Paraneoptera</taxon>
        <taxon>Hemiptera</taxon>
        <taxon>Auchenorrhyncha</taxon>
        <taxon>Fulgoroidea</taxon>
        <taxon>Delphacidae</taxon>
        <taxon>Criomorphinae</taxon>
        <taxon>Laodelphax</taxon>
    </lineage>
</organism>
<sequence>MGGGRLRSIEDRAFGDVQRTDTNDLLRIRRRNTPFNNTATIRSALRRLVHQERWSDIVPITFLILAFILLHPDIDWMLPVGAEVVVAARLPAARRRRPAQQRPIRNQEQQPLVAAQQQPRVNTCVICLLRESTHIALPCGHICMCDECADENWLLMIGPRCVTREVPSIHGHGSSGNNFNKLKFKALTLQLAGVFAVTGKPNLACKQRFF</sequence>
<comment type="caution">
    <text evidence="1">The sequence shown here is derived from an EMBL/GenBank/DDBJ whole genome shotgun (WGS) entry which is preliminary data.</text>
</comment>
<dbReference type="Gene3D" id="3.30.40.10">
    <property type="entry name" value="Zinc/RING finger domain, C3HC4 (zinc finger)"/>
    <property type="match status" value="1"/>
</dbReference>
<evidence type="ECO:0000313" key="2">
    <source>
        <dbReference type="Proteomes" id="UP000291343"/>
    </source>
</evidence>
<dbReference type="InterPro" id="IPR013083">
    <property type="entry name" value="Znf_RING/FYVE/PHD"/>
</dbReference>
<evidence type="ECO:0000313" key="1">
    <source>
        <dbReference type="EMBL" id="RZF41701.1"/>
    </source>
</evidence>
<keyword evidence="2" id="KW-1185">Reference proteome</keyword>
<accession>A0A482X8R2</accession>
<gene>
    <name evidence="1" type="ORF">LSTR_LSTR011636</name>
</gene>
<dbReference type="AlphaFoldDB" id="A0A482X8R2"/>
<dbReference type="OrthoDB" id="6631242at2759"/>
<proteinExistence type="predicted"/>
<dbReference type="Proteomes" id="UP000291343">
    <property type="component" value="Unassembled WGS sequence"/>
</dbReference>
<dbReference type="EMBL" id="QKKF02016501">
    <property type="protein sequence ID" value="RZF41701.1"/>
    <property type="molecule type" value="Genomic_DNA"/>
</dbReference>
<reference evidence="1 2" key="1">
    <citation type="journal article" date="2017" name="Gigascience">
        <title>Genome sequence of the small brown planthopper, Laodelphax striatellus.</title>
        <authorList>
            <person name="Zhu J."/>
            <person name="Jiang F."/>
            <person name="Wang X."/>
            <person name="Yang P."/>
            <person name="Bao Y."/>
            <person name="Zhao W."/>
            <person name="Wang W."/>
            <person name="Lu H."/>
            <person name="Wang Q."/>
            <person name="Cui N."/>
            <person name="Li J."/>
            <person name="Chen X."/>
            <person name="Luo L."/>
            <person name="Yu J."/>
            <person name="Kang L."/>
            <person name="Cui F."/>
        </authorList>
    </citation>
    <scope>NUCLEOTIDE SEQUENCE [LARGE SCALE GENOMIC DNA]</scope>
    <source>
        <strain evidence="1">Lst14</strain>
    </source>
</reference>
<protein>
    <recommendedName>
        <fullName evidence="3">RING-type domain-containing protein</fullName>
    </recommendedName>
</protein>
<dbReference type="Pfam" id="PF13920">
    <property type="entry name" value="zf-C3HC4_3"/>
    <property type="match status" value="1"/>
</dbReference>
<evidence type="ECO:0008006" key="3">
    <source>
        <dbReference type="Google" id="ProtNLM"/>
    </source>
</evidence>